<keyword evidence="4" id="KW-1185">Reference proteome</keyword>
<keyword evidence="1" id="KW-0472">Membrane</keyword>
<dbReference type="STRING" id="604088.SAMN04488060_2449"/>
<evidence type="ECO:0000313" key="4">
    <source>
        <dbReference type="Proteomes" id="UP000199331"/>
    </source>
</evidence>
<evidence type="ECO:0000313" key="3">
    <source>
        <dbReference type="EMBL" id="SFP33825.1"/>
    </source>
</evidence>
<dbReference type="AlphaFoldDB" id="A0A1I5PIF5"/>
<accession>A0A1I5PIF5</accession>
<gene>
    <name evidence="3" type="ORF">SAMN04488060_2449</name>
</gene>
<protein>
    <submittedName>
        <fullName evidence="3">Aa3 type cytochrome c oxidase subunit IV</fullName>
    </submittedName>
</protein>
<proteinExistence type="predicted"/>
<evidence type="ECO:0000259" key="2">
    <source>
        <dbReference type="Pfam" id="PF07835"/>
    </source>
</evidence>
<sequence length="41" mass="4387">MEPGNDMKAHSKTYGSFIGMLKWAIPVIAIITAIVVILISG</sequence>
<feature type="transmembrane region" description="Helical" evidence="1">
    <location>
        <begin position="20"/>
        <end position="39"/>
    </location>
</feature>
<dbReference type="InterPro" id="IPR012422">
    <property type="entry name" value="Cyt_c_oxidase_su4_bac-aa3"/>
</dbReference>
<evidence type="ECO:0000256" key="1">
    <source>
        <dbReference type="SAM" id="Phobius"/>
    </source>
</evidence>
<dbReference type="Proteomes" id="UP000199331">
    <property type="component" value="Unassembled WGS sequence"/>
</dbReference>
<keyword evidence="1" id="KW-0812">Transmembrane</keyword>
<reference evidence="4" key="1">
    <citation type="submission" date="2016-10" db="EMBL/GenBank/DDBJ databases">
        <authorList>
            <person name="Varghese N."/>
            <person name="Submissions S."/>
        </authorList>
    </citation>
    <scope>NUCLEOTIDE SEQUENCE [LARGE SCALE GENOMIC DNA]</scope>
    <source>
        <strain evidence="4">CGMCC 1.7715</strain>
    </source>
</reference>
<name>A0A1I5PIF5_9SPHN</name>
<dbReference type="Pfam" id="PF07835">
    <property type="entry name" value="COX4_pro_2"/>
    <property type="match status" value="1"/>
</dbReference>
<feature type="domain" description="Cytochrome c oxidase subunit IV bacterial aa3 type" evidence="2">
    <location>
        <begin position="4"/>
        <end position="37"/>
    </location>
</feature>
<dbReference type="Gene3D" id="1.20.5.160">
    <property type="entry name" value="Bacterial aa3 type cytochrome c oxidase subunit IV"/>
    <property type="match status" value="1"/>
</dbReference>
<organism evidence="3 4">
    <name type="scientific">Qipengyuania nanhaisediminis</name>
    <dbReference type="NCBI Taxonomy" id="604088"/>
    <lineage>
        <taxon>Bacteria</taxon>
        <taxon>Pseudomonadati</taxon>
        <taxon>Pseudomonadota</taxon>
        <taxon>Alphaproteobacteria</taxon>
        <taxon>Sphingomonadales</taxon>
        <taxon>Erythrobacteraceae</taxon>
        <taxon>Qipengyuania</taxon>
    </lineage>
</organism>
<dbReference type="EMBL" id="FOWZ01000004">
    <property type="protein sequence ID" value="SFP33825.1"/>
    <property type="molecule type" value="Genomic_DNA"/>
</dbReference>
<dbReference type="RefSeq" id="WP_143089643.1">
    <property type="nucleotide sequence ID" value="NZ_FOWZ01000004.1"/>
</dbReference>
<dbReference type="SUPFAM" id="SSF81469">
    <property type="entry name" value="Bacterial aa3 type cytochrome c oxidase subunit IV"/>
    <property type="match status" value="1"/>
</dbReference>
<dbReference type="InterPro" id="IPR036596">
    <property type="entry name" value="Cyt-C_aa3_sf"/>
</dbReference>
<keyword evidence="1" id="KW-1133">Transmembrane helix</keyword>